<dbReference type="SMART" id="SM01027">
    <property type="entry name" value="Beta-Casp"/>
    <property type="match status" value="1"/>
</dbReference>
<dbReference type="InterPro" id="IPR022712">
    <property type="entry name" value="Beta_Casp"/>
</dbReference>
<dbReference type="EMBL" id="WTPW01000892">
    <property type="protein sequence ID" value="KAF0471513.1"/>
    <property type="molecule type" value="Genomic_DNA"/>
</dbReference>
<dbReference type="InterPro" id="IPR027074">
    <property type="entry name" value="Integrator_9su"/>
</dbReference>
<dbReference type="Pfam" id="PF16661">
    <property type="entry name" value="Lactamase_B_6"/>
    <property type="match status" value="1"/>
</dbReference>
<evidence type="ECO:0000313" key="7">
    <source>
        <dbReference type="EMBL" id="KAF0471513.1"/>
    </source>
</evidence>
<evidence type="ECO:0000256" key="1">
    <source>
        <dbReference type="ARBA" id="ARBA00004123"/>
    </source>
</evidence>
<name>A0A8H3XJJ3_GIGMA</name>
<evidence type="ECO:0000313" key="8">
    <source>
        <dbReference type="Proteomes" id="UP000439903"/>
    </source>
</evidence>
<gene>
    <name evidence="7" type="ORF">F8M41_025237</name>
</gene>
<dbReference type="Gene3D" id="3.60.15.10">
    <property type="entry name" value="Ribonuclease Z/Hydroxyacylglutathione hydrolase-like"/>
    <property type="match status" value="1"/>
</dbReference>
<evidence type="ECO:0000256" key="4">
    <source>
        <dbReference type="ARBA" id="ARBA00022490"/>
    </source>
</evidence>
<dbReference type="Pfam" id="PF10996">
    <property type="entry name" value="Beta-Casp"/>
    <property type="match status" value="1"/>
</dbReference>
<keyword evidence="8" id="KW-1185">Reference proteome</keyword>
<dbReference type="GO" id="GO:0032039">
    <property type="term" value="C:integrator complex"/>
    <property type="evidence" value="ECO:0007669"/>
    <property type="project" value="InterPro"/>
</dbReference>
<reference evidence="7 8" key="1">
    <citation type="journal article" date="2019" name="Environ. Microbiol.">
        <title>At the nexus of three kingdoms: the genome of the mycorrhizal fungus Gigaspora margarita provides insights into plant, endobacterial and fungal interactions.</title>
        <authorList>
            <person name="Venice F."/>
            <person name="Ghignone S."/>
            <person name="Salvioli di Fossalunga A."/>
            <person name="Amselem J."/>
            <person name="Novero M."/>
            <person name="Xianan X."/>
            <person name="Sedzielewska Toro K."/>
            <person name="Morin E."/>
            <person name="Lipzen A."/>
            <person name="Grigoriev I.V."/>
            <person name="Henrissat B."/>
            <person name="Martin F.M."/>
            <person name="Bonfante P."/>
        </authorList>
    </citation>
    <scope>NUCLEOTIDE SEQUENCE [LARGE SCALE GENOMIC DNA]</scope>
    <source>
        <strain evidence="7 8">BEG34</strain>
    </source>
</reference>
<dbReference type="Gene3D" id="3.40.50.10890">
    <property type="match status" value="1"/>
</dbReference>
<organism evidence="7 8">
    <name type="scientific">Gigaspora margarita</name>
    <dbReference type="NCBI Taxonomy" id="4874"/>
    <lineage>
        <taxon>Eukaryota</taxon>
        <taxon>Fungi</taxon>
        <taxon>Fungi incertae sedis</taxon>
        <taxon>Mucoromycota</taxon>
        <taxon>Glomeromycotina</taxon>
        <taxon>Glomeromycetes</taxon>
        <taxon>Diversisporales</taxon>
        <taxon>Gigasporaceae</taxon>
        <taxon>Gigaspora</taxon>
    </lineage>
</organism>
<evidence type="ECO:0000256" key="2">
    <source>
        <dbReference type="ARBA" id="ARBA00004496"/>
    </source>
</evidence>
<evidence type="ECO:0000259" key="6">
    <source>
        <dbReference type="SMART" id="SM01027"/>
    </source>
</evidence>
<dbReference type="OrthoDB" id="5600060at2759"/>
<accession>A0A8H3XJJ3</accession>
<dbReference type="AlphaFoldDB" id="A0A8H3XJJ3"/>
<comment type="subcellular location">
    <subcellularLocation>
        <location evidence="2">Cytoplasm</location>
    </subcellularLocation>
    <subcellularLocation>
        <location evidence="1">Nucleus</location>
    </subcellularLocation>
</comment>
<dbReference type="InterPro" id="IPR001279">
    <property type="entry name" value="Metallo-B-lactamas"/>
</dbReference>
<proteinExistence type="inferred from homology"/>
<comment type="similarity">
    <text evidence="3">Belongs to the metallo-beta-lactamase superfamily. RNA-metabolizing metallo-beta-lactamase-like family. INTS9 subfamily.</text>
</comment>
<feature type="domain" description="Beta-Casp" evidence="6">
    <location>
        <begin position="323"/>
        <end position="451"/>
    </location>
</feature>
<protein>
    <submittedName>
        <fullName evidence="7">Integrator complex subunit 9</fullName>
    </submittedName>
</protein>
<keyword evidence="5" id="KW-0539">Nucleus</keyword>
<dbReference type="SUPFAM" id="SSF56281">
    <property type="entry name" value="Metallo-hydrolase/oxidoreductase"/>
    <property type="match status" value="1"/>
</dbReference>
<dbReference type="InterPro" id="IPR036866">
    <property type="entry name" value="RibonucZ/Hydroxyglut_hydro"/>
</dbReference>
<dbReference type="GO" id="GO:0005737">
    <property type="term" value="C:cytoplasm"/>
    <property type="evidence" value="ECO:0007669"/>
    <property type="project" value="UniProtKB-SubCell"/>
</dbReference>
<dbReference type="PANTHER" id="PTHR46094">
    <property type="entry name" value="INTEGRATOR COMPLEX SUBUNIT 9"/>
    <property type="match status" value="1"/>
</dbReference>
<sequence>MKLHPLSRNLRSNCFLIKLKQMNFIIDCGLNVSGLIKFPPRDNLGTRAHPMAAETEAPSNSSDPMVIENEPKRTKLDPSIDTANGSTRRSRGQFYVETPVLSSVDWKSIDFILVTNYKNMLALPYITEYSEFKGKVYATEPTVIFGCQMMKELVHFFGESSVPGSSRQRGHAKTEKPNIFYGFTAESNLAQSLYTIPDVQSCVDKIQPVRYGENLDLYGVNVTAHSAGYCLGSANWSIICDTEKIAMISSSSIITDIHPLPFNKSVLDDADVVILSDLCDSRNEDDVRLESILPVLRDIGNYAGEVLANKGNVLFPCVLNGIMFDVLDYLGRHLNSRGLGCVPFYAISPIAEESLKYSFISGEWMCEERQLRMYIPENPMVHKDMFERNLLYYAARADSSLQEIYQEPCVVFAGHSSLRSGAVINFIKKWGNNPNNAIIFIESEFNFKEAISAFDGLQIKTMHLPIDIRLTVEQVVEMIKELQPREVLFPRGAVKNADDIRRQIPSSLVTLYEHLDIVNISINSQYKRTYMAENLASEIYTTNIGETKVAALYANLKTYNNQTSLIPSVSSQILKQTYVIGNINVPGLIDRLTEQFYGCLITLDDDIKTGKCTIYVDSPKVVISLDGNNIRVETKDNYTRKLVSDVLNQLLIAF</sequence>
<dbReference type="Proteomes" id="UP000439903">
    <property type="component" value="Unassembled WGS sequence"/>
</dbReference>
<keyword evidence="4" id="KW-0963">Cytoplasm</keyword>
<dbReference type="GO" id="GO:0034472">
    <property type="term" value="P:snRNA 3'-end processing"/>
    <property type="evidence" value="ECO:0007669"/>
    <property type="project" value="TreeGrafter"/>
</dbReference>
<evidence type="ECO:0000256" key="3">
    <source>
        <dbReference type="ARBA" id="ARBA00006861"/>
    </source>
</evidence>
<comment type="caution">
    <text evidence="7">The sequence shown here is derived from an EMBL/GenBank/DDBJ whole genome shotgun (WGS) entry which is preliminary data.</text>
</comment>
<evidence type="ECO:0000256" key="5">
    <source>
        <dbReference type="ARBA" id="ARBA00023242"/>
    </source>
</evidence>
<dbReference type="PANTHER" id="PTHR46094:SF1">
    <property type="entry name" value="INTEGRATOR COMPLEX SUBUNIT 9"/>
    <property type="match status" value="1"/>
</dbReference>